<evidence type="ECO:0000313" key="2">
    <source>
        <dbReference type="EMBL" id="PQL91034.1"/>
    </source>
</evidence>
<keyword evidence="3" id="KW-1185">Reference proteome</keyword>
<dbReference type="OrthoDB" id="1454587at2"/>
<evidence type="ECO:0000313" key="3">
    <source>
        <dbReference type="Proteomes" id="UP000238042"/>
    </source>
</evidence>
<proteinExistence type="predicted"/>
<feature type="coiled-coil region" evidence="1">
    <location>
        <begin position="94"/>
        <end position="121"/>
    </location>
</feature>
<dbReference type="Proteomes" id="UP000238042">
    <property type="component" value="Unassembled WGS sequence"/>
</dbReference>
<dbReference type="EMBL" id="PSZM01000043">
    <property type="protein sequence ID" value="PQL91034.1"/>
    <property type="molecule type" value="Genomic_DNA"/>
</dbReference>
<organism evidence="2 3">
    <name type="scientific">Apibacter adventoris</name>
    <dbReference type="NCBI Taxonomy" id="1679466"/>
    <lineage>
        <taxon>Bacteria</taxon>
        <taxon>Pseudomonadati</taxon>
        <taxon>Bacteroidota</taxon>
        <taxon>Flavobacteriia</taxon>
        <taxon>Flavobacteriales</taxon>
        <taxon>Weeksellaceae</taxon>
        <taxon>Apibacter</taxon>
    </lineage>
</organism>
<dbReference type="AlphaFoldDB" id="A0A2S8A8X8"/>
<sequence length="136" mass="15792">MRSFNIVLISCILFFLSCKKDKITNDLETSVMKKLDTTVVENKEITISNTIDLEPIKTDIPQFNDKEADAFVKKVKKYFEQIAEANRSNNPDEILELQIRANDIDTEMQEIKNKLSKEKQKQLSDWYMKLVNAASK</sequence>
<protein>
    <submittedName>
        <fullName evidence="2">Uncharacterized protein</fullName>
    </submittedName>
</protein>
<reference evidence="2 3" key="1">
    <citation type="submission" date="2018-02" db="EMBL/GenBank/DDBJ databases">
        <title>Genome sequences of Apibacter spp., gut symbionts of Asian honey bees.</title>
        <authorList>
            <person name="Kwong W.K."/>
            <person name="Steele M.I."/>
            <person name="Moran N.A."/>
        </authorList>
    </citation>
    <scope>NUCLEOTIDE SEQUENCE [LARGE SCALE GENOMIC DNA]</scope>
    <source>
        <strain evidence="3">wkB301</strain>
    </source>
</reference>
<gene>
    <name evidence="2" type="ORF">C4S77_09270</name>
</gene>
<dbReference type="RefSeq" id="WP_105247301.1">
    <property type="nucleotide sequence ID" value="NZ_PSZM01000043.1"/>
</dbReference>
<name>A0A2S8A8X8_9FLAO</name>
<comment type="caution">
    <text evidence="2">The sequence shown here is derived from an EMBL/GenBank/DDBJ whole genome shotgun (WGS) entry which is preliminary data.</text>
</comment>
<keyword evidence="1" id="KW-0175">Coiled coil</keyword>
<dbReference type="PROSITE" id="PS51257">
    <property type="entry name" value="PROKAR_LIPOPROTEIN"/>
    <property type="match status" value="1"/>
</dbReference>
<evidence type="ECO:0000256" key="1">
    <source>
        <dbReference type="SAM" id="Coils"/>
    </source>
</evidence>
<accession>A0A2S8A8X8</accession>